<protein>
    <submittedName>
        <fullName evidence="2">Uncharacterized protein</fullName>
    </submittedName>
</protein>
<name>A0A518ATR3_9BACT</name>
<dbReference type="Proteomes" id="UP000315750">
    <property type="component" value="Chromosome"/>
</dbReference>
<feature type="region of interest" description="Disordered" evidence="1">
    <location>
        <begin position="78"/>
        <end position="98"/>
    </location>
</feature>
<reference evidence="2 3" key="1">
    <citation type="submission" date="2019-02" db="EMBL/GenBank/DDBJ databases">
        <title>Deep-cultivation of Planctomycetes and their phenomic and genomic characterization uncovers novel biology.</title>
        <authorList>
            <person name="Wiegand S."/>
            <person name="Jogler M."/>
            <person name="Boedeker C."/>
            <person name="Pinto D."/>
            <person name="Vollmers J."/>
            <person name="Rivas-Marin E."/>
            <person name="Kohn T."/>
            <person name="Peeters S.H."/>
            <person name="Heuer A."/>
            <person name="Rast P."/>
            <person name="Oberbeckmann S."/>
            <person name="Bunk B."/>
            <person name="Jeske O."/>
            <person name="Meyerdierks A."/>
            <person name="Storesund J.E."/>
            <person name="Kallscheuer N."/>
            <person name="Luecker S."/>
            <person name="Lage O.M."/>
            <person name="Pohl T."/>
            <person name="Merkel B.J."/>
            <person name="Hornburger P."/>
            <person name="Mueller R.-W."/>
            <person name="Bruemmer F."/>
            <person name="Labrenz M."/>
            <person name="Spormann A.M."/>
            <person name="Op den Camp H."/>
            <person name="Overmann J."/>
            <person name="Amann R."/>
            <person name="Jetten M.S.M."/>
            <person name="Mascher T."/>
            <person name="Medema M.H."/>
            <person name="Devos D.P."/>
            <person name="Kaster A.-K."/>
            <person name="Ovreas L."/>
            <person name="Rohde M."/>
            <person name="Galperin M.Y."/>
            <person name="Jogler C."/>
        </authorList>
    </citation>
    <scope>NUCLEOTIDE SEQUENCE [LARGE SCALE GENOMIC DNA]</scope>
    <source>
        <strain evidence="2 3">Pan181</strain>
    </source>
</reference>
<dbReference type="EMBL" id="CP036278">
    <property type="protein sequence ID" value="QDU58095.1"/>
    <property type="molecule type" value="Genomic_DNA"/>
</dbReference>
<sequence length="98" mass="10500">MLTIINDNTMILDTINDRQDRTIVASSTMMRGLERLVAHLLRAVVPVVAVCTYPVGAARAAESCRHSFHSKCWQPSLGSSKQLPGVGQPVGSGRILAG</sequence>
<keyword evidence="3" id="KW-1185">Reference proteome</keyword>
<proteinExistence type="predicted"/>
<evidence type="ECO:0000256" key="1">
    <source>
        <dbReference type="SAM" id="MobiDB-lite"/>
    </source>
</evidence>
<gene>
    <name evidence="2" type="ORF">Pan181_43210</name>
</gene>
<organism evidence="2 3">
    <name type="scientific">Aeoliella mucimassa</name>
    <dbReference type="NCBI Taxonomy" id="2527972"/>
    <lineage>
        <taxon>Bacteria</taxon>
        <taxon>Pseudomonadati</taxon>
        <taxon>Planctomycetota</taxon>
        <taxon>Planctomycetia</taxon>
        <taxon>Pirellulales</taxon>
        <taxon>Lacipirellulaceae</taxon>
        <taxon>Aeoliella</taxon>
    </lineage>
</organism>
<dbReference type="AlphaFoldDB" id="A0A518ATR3"/>
<dbReference type="KEGG" id="amuc:Pan181_43210"/>
<accession>A0A518ATR3</accession>
<dbReference type="RefSeq" id="WP_145249650.1">
    <property type="nucleotide sequence ID" value="NZ_CP036278.1"/>
</dbReference>
<evidence type="ECO:0000313" key="2">
    <source>
        <dbReference type="EMBL" id="QDU58095.1"/>
    </source>
</evidence>
<evidence type="ECO:0000313" key="3">
    <source>
        <dbReference type="Proteomes" id="UP000315750"/>
    </source>
</evidence>